<reference evidence="2" key="2">
    <citation type="journal article" date="2023" name="IMA Fungus">
        <title>Comparative genomic study of the Penicillium genus elucidates a diverse pangenome and 15 lateral gene transfer events.</title>
        <authorList>
            <person name="Petersen C."/>
            <person name="Sorensen T."/>
            <person name="Nielsen M.R."/>
            <person name="Sondergaard T.E."/>
            <person name="Sorensen J.L."/>
            <person name="Fitzpatrick D.A."/>
            <person name="Frisvad J.C."/>
            <person name="Nielsen K.L."/>
        </authorList>
    </citation>
    <scope>NUCLEOTIDE SEQUENCE</scope>
    <source>
        <strain evidence="2">IBT 29677</strain>
    </source>
</reference>
<dbReference type="OrthoDB" id="5223508at2759"/>
<comment type="caution">
    <text evidence="2">The sequence shown here is derived from an EMBL/GenBank/DDBJ whole genome shotgun (WGS) entry which is preliminary data.</text>
</comment>
<sequence>MSALRVTRAANVQARGFSTSTNLRVGPESPHYLDIPRIIQPSNPVKPKVKGTLPVPREIFPARRADKPSPQYVEAVSPARTKKPSRASDELEREQQLFKLKMADRRRSHLRESLSVLHERKVAAEKTMVTRSRMTQERRQRIFNQPEPEDERLTRPSVVAAMLAPNDTFLRDAGREQRLAFSKARLEAKQAQKKAQHEDDLHSLYMHARTFITSEEQLSAEIDRVFPDGENVAWRNDHQPGENVWNLGAPPTVQSAVNETRKSETARWDVTQDRVKKLGEQITGGKI</sequence>
<proteinExistence type="predicted"/>
<dbReference type="AlphaFoldDB" id="A0A9W9SEV0"/>
<evidence type="ECO:0000313" key="2">
    <source>
        <dbReference type="EMBL" id="KAJ5376725.1"/>
    </source>
</evidence>
<dbReference type="GeneID" id="81377228"/>
<organism evidence="2 3">
    <name type="scientific">Penicillium cosmopolitanum</name>
    <dbReference type="NCBI Taxonomy" id="1131564"/>
    <lineage>
        <taxon>Eukaryota</taxon>
        <taxon>Fungi</taxon>
        <taxon>Dikarya</taxon>
        <taxon>Ascomycota</taxon>
        <taxon>Pezizomycotina</taxon>
        <taxon>Eurotiomycetes</taxon>
        <taxon>Eurotiomycetidae</taxon>
        <taxon>Eurotiales</taxon>
        <taxon>Aspergillaceae</taxon>
        <taxon>Penicillium</taxon>
    </lineage>
</organism>
<feature type="region of interest" description="Disordered" evidence="1">
    <location>
        <begin position="66"/>
        <end position="92"/>
    </location>
</feature>
<dbReference type="Pfam" id="PF26163">
    <property type="entry name" value="mS26"/>
    <property type="match status" value="1"/>
</dbReference>
<protein>
    <submittedName>
        <fullName evidence="2">Uncharacterized protein</fullName>
    </submittedName>
</protein>
<accession>A0A9W9SEV0</accession>
<dbReference type="CDD" id="cd23703">
    <property type="entry name" value="mS26_PET12"/>
    <property type="match status" value="1"/>
</dbReference>
<name>A0A9W9SEV0_9EURO</name>
<dbReference type="RefSeq" id="XP_056481755.1">
    <property type="nucleotide sequence ID" value="XM_056638248.1"/>
</dbReference>
<reference evidence="2" key="1">
    <citation type="submission" date="2022-12" db="EMBL/GenBank/DDBJ databases">
        <authorList>
            <person name="Petersen C."/>
        </authorList>
    </citation>
    <scope>NUCLEOTIDE SEQUENCE</scope>
    <source>
        <strain evidence="2">IBT 29677</strain>
    </source>
</reference>
<evidence type="ECO:0000313" key="3">
    <source>
        <dbReference type="Proteomes" id="UP001147747"/>
    </source>
</evidence>
<dbReference type="EMBL" id="JAPZBU010000012">
    <property type="protein sequence ID" value="KAJ5376725.1"/>
    <property type="molecule type" value="Genomic_DNA"/>
</dbReference>
<gene>
    <name evidence="2" type="ORF">N7509_013611</name>
</gene>
<dbReference type="InterPro" id="IPR058940">
    <property type="entry name" value="mS26_fungi"/>
</dbReference>
<evidence type="ECO:0000256" key="1">
    <source>
        <dbReference type="SAM" id="MobiDB-lite"/>
    </source>
</evidence>
<keyword evidence="3" id="KW-1185">Reference proteome</keyword>
<dbReference type="Proteomes" id="UP001147747">
    <property type="component" value="Unassembled WGS sequence"/>
</dbReference>